<dbReference type="RefSeq" id="WP_150205862.1">
    <property type="nucleotide sequence ID" value="NZ_CP029190.1"/>
</dbReference>
<keyword evidence="1" id="KW-0812">Transmembrane</keyword>
<evidence type="ECO:0000313" key="3">
    <source>
        <dbReference type="Proteomes" id="UP000325211"/>
    </source>
</evidence>
<dbReference type="OrthoDB" id="3383530at2"/>
<evidence type="ECO:0000256" key="1">
    <source>
        <dbReference type="SAM" id="Phobius"/>
    </source>
</evidence>
<gene>
    <name evidence="2" type="ORF">DEJ50_03060</name>
</gene>
<keyword evidence="1" id="KW-0472">Membrane</keyword>
<reference evidence="2 3" key="1">
    <citation type="submission" date="2018-05" db="EMBL/GenBank/DDBJ databases">
        <title>Streptomyces venezuelae.</title>
        <authorList>
            <person name="Kim W."/>
            <person name="Lee N."/>
            <person name="Cho B.-K."/>
        </authorList>
    </citation>
    <scope>NUCLEOTIDE SEQUENCE [LARGE SCALE GENOMIC DNA]</scope>
    <source>
        <strain evidence="2 3">ATCC 21782</strain>
    </source>
</reference>
<dbReference type="Proteomes" id="UP000325211">
    <property type="component" value="Chromosome"/>
</dbReference>
<feature type="transmembrane region" description="Helical" evidence="1">
    <location>
        <begin position="149"/>
        <end position="169"/>
    </location>
</feature>
<name>A0A5P2CVQ6_STRVZ</name>
<proteinExistence type="predicted"/>
<sequence length="322" mass="35107">MEPSLALLAAALVQAMTTDAWSAMRESLVQRLRRDAPDGAEHAVATLDRTASEVAGHPAGKSAVVGLLQGRLEPLIAASPELGVVLQDLVREQSARDTSGARMNLQAHADRGGSVHQQNGGFYYSDHHEGDRFAPVAQQMSFFKQPRRVMLLAAGVLAAALLATGYLLMAPDEVADYRKQVVGTCKQVNRVLSEQHNDAIYLRANPGSDDPLGGMAIRKERFLFHAQSNLDSARQSFTSLNTQKAPDELREQHALAKKAQDDWLTRMGQDMQRYERELKDGDLISKVNSMSMASQPWHTRLNDAMTSLAGETCQTTASSPGS</sequence>
<organism evidence="2 3">
    <name type="scientific">Streptomyces venezuelae</name>
    <dbReference type="NCBI Taxonomy" id="54571"/>
    <lineage>
        <taxon>Bacteria</taxon>
        <taxon>Bacillati</taxon>
        <taxon>Actinomycetota</taxon>
        <taxon>Actinomycetes</taxon>
        <taxon>Kitasatosporales</taxon>
        <taxon>Streptomycetaceae</taxon>
        <taxon>Streptomyces</taxon>
    </lineage>
</organism>
<keyword evidence="1" id="KW-1133">Transmembrane helix</keyword>
<protein>
    <submittedName>
        <fullName evidence="2">Uncharacterized protein</fullName>
    </submittedName>
</protein>
<accession>A0A5P2CVQ6</accession>
<evidence type="ECO:0000313" key="2">
    <source>
        <dbReference type="EMBL" id="QES46982.1"/>
    </source>
</evidence>
<dbReference type="EMBL" id="CP029190">
    <property type="protein sequence ID" value="QES46982.1"/>
    <property type="molecule type" value="Genomic_DNA"/>
</dbReference>
<dbReference type="AlphaFoldDB" id="A0A5P2CVQ6"/>